<organism evidence="2 3">
    <name type="scientific">Micromonospora haikouensis</name>
    <dbReference type="NCBI Taxonomy" id="686309"/>
    <lineage>
        <taxon>Bacteria</taxon>
        <taxon>Bacillati</taxon>
        <taxon>Actinomycetota</taxon>
        <taxon>Actinomycetes</taxon>
        <taxon>Micromonosporales</taxon>
        <taxon>Micromonosporaceae</taxon>
        <taxon>Micromonospora</taxon>
    </lineage>
</organism>
<keyword evidence="1" id="KW-0812">Transmembrane</keyword>
<feature type="transmembrane region" description="Helical" evidence="1">
    <location>
        <begin position="33"/>
        <end position="51"/>
    </location>
</feature>
<evidence type="ECO:0000313" key="3">
    <source>
        <dbReference type="Proteomes" id="UP000199375"/>
    </source>
</evidence>
<dbReference type="EMBL" id="FMCW01000008">
    <property type="protein sequence ID" value="SCE82977.1"/>
    <property type="molecule type" value="Genomic_DNA"/>
</dbReference>
<protein>
    <submittedName>
        <fullName evidence="2">Uncharacterized protein</fullName>
    </submittedName>
</protein>
<sequence>MAAFALVWFILVPIGIAWVVVASLPLRPMRLRLGFLAAHVAVSIVLIFSLVEPRALWVMVFGPGLAISATRLAIFLTEAARRRST</sequence>
<accession>A0A1C4VG37</accession>
<evidence type="ECO:0000256" key="1">
    <source>
        <dbReference type="SAM" id="Phobius"/>
    </source>
</evidence>
<proteinExistence type="predicted"/>
<dbReference type="AlphaFoldDB" id="A0A1C4VG37"/>
<dbReference type="RefSeq" id="WP_077937983.1">
    <property type="nucleotide sequence ID" value="NZ_JBITFC010000008.1"/>
</dbReference>
<dbReference type="Proteomes" id="UP000199375">
    <property type="component" value="Unassembled WGS sequence"/>
</dbReference>
<feature type="transmembrane region" description="Helical" evidence="1">
    <location>
        <begin position="6"/>
        <end position="26"/>
    </location>
</feature>
<gene>
    <name evidence="2" type="ORF">GA0070558_108217</name>
</gene>
<keyword evidence="1" id="KW-0472">Membrane</keyword>
<keyword evidence="1" id="KW-1133">Transmembrane helix</keyword>
<evidence type="ECO:0000313" key="2">
    <source>
        <dbReference type="EMBL" id="SCE82977.1"/>
    </source>
</evidence>
<feature type="transmembrane region" description="Helical" evidence="1">
    <location>
        <begin position="57"/>
        <end position="76"/>
    </location>
</feature>
<reference evidence="2 3" key="1">
    <citation type="submission" date="2016-06" db="EMBL/GenBank/DDBJ databases">
        <authorList>
            <person name="Kjaerup R.B."/>
            <person name="Dalgaard T.S."/>
            <person name="Juul-Madsen H.R."/>
        </authorList>
    </citation>
    <scope>NUCLEOTIDE SEQUENCE [LARGE SCALE GENOMIC DNA]</scope>
    <source>
        <strain evidence="2 3">DSM 45626</strain>
    </source>
</reference>
<name>A0A1C4VG37_9ACTN</name>